<proteinExistence type="predicted"/>
<feature type="region of interest" description="Disordered" evidence="1">
    <location>
        <begin position="135"/>
        <end position="198"/>
    </location>
</feature>
<name>A0A0Q9W6Q9_DROVI</name>
<dbReference type="InParanoid" id="A0A0Q9W6Q9"/>
<evidence type="ECO:0000313" key="2">
    <source>
        <dbReference type="EMBL" id="KRF80568.1"/>
    </source>
</evidence>
<dbReference type="AlphaFoldDB" id="A0A0Q9W6Q9"/>
<feature type="compositionally biased region" description="Acidic residues" evidence="1">
    <location>
        <begin position="135"/>
        <end position="149"/>
    </location>
</feature>
<reference evidence="2 3" key="1">
    <citation type="journal article" date="2007" name="Nature">
        <title>Evolution of genes and genomes on the Drosophila phylogeny.</title>
        <authorList>
            <consortium name="Drosophila 12 Genomes Consortium"/>
            <person name="Clark A.G."/>
            <person name="Eisen M.B."/>
            <person name="Smith D.R."/>
            <person name="Bergman C.M."/>
            <person name="Oliver B."/>
            <person name="Markow T.A."/>
            <person name="Kaufman T.C."/>
            <person name="Kellis M."/>
            <person name="Gelbart W."/>
            <person name="Iyer V.N."/>
            <person name="Pollard D.A."/>
            <person name="Sackton T.B."/>
            <person name="Larracuente A.M."/>
            <person name="Singh N.D."/>
            <person name="Abad J.P."/>
            <person name="Abt D.N."/>
            <person name="Adryan B."/>
            <person name="Aguade M."/>
            <person name="Akashi H."/>
            <person name="Anderson W.W."/>
            <person name="Aquadro C.F."/>
            <person name="Ardell D.H."/>
            <person name="Arguello R."/>
            <person name="Artieri C.G."/>
            <person name="Barbash D.A."/>
            <person name="Barker D."/>
            <person name="Barsanti P."/>
            <person name="Batterham P."/>
            <person name="Batzoglou S."/>
            <person name="Begun D."/>
            <person name="Bhutkar A."/>
            <person name="Blanco E."/>
            <person name="Bosak S.A."/>
            <person name="Bradley R.K."/>
            <person name="Brand A.D."/>
            <person name="Brent M.R."/>
            <person name="Brooks A.N."/>
            <person name="Brown R.H."/>
            <person name="Butlin R.K."/>
            <person name="Caggese C."/>
            <person name="Calvi B.R."/>
            <person name="Bernardo de Carvalho A."/>
            <person name="Caspi A."/>
            <person name="Castrezana S."/>
            <person name="Celniker S.E."/>
            <person name="Chang J.L."/>
            <person name="Chapple C."/>
            <person name="Chatterji S."/>
            <person name="Chinwalla A."/>
            <person name="Civetta A."/>
            <person name="Clifton S.W."/>
            <person name="Comeron J.M."/>
            <person name="Costello J.C."/>
            <person name="Coyne J.A."/>
            <person name="Daub J."/>
            <person name="David R.G."/>
            <person name="Delcher A.L."/>
            <person name="Delehaunty K."/>
            <person name="Do C.B."/>
            <person name="Ebling H."/>
            <person name="Edwards K."/>
            <person name="Eickbush T."/>
            <person name="Evans J.D."/>
            <person name="Filipski A."/>
            <person name="Findeiss S."/>
            <person name="Freyhult E."/>
            <person name="Fulton L."/>
            <person name="Fulton R."/>
            <person name="Garcia A.C."/>
            <person name="Gardiner A."/>
            <person name="Garfield D.A."/>
            <person name="Garvin B.E."/>
            <person name="Gibson G."/>
            <person name="Gilbert D."/>
            <person name="Gnerre S."/>
            <person name="Godfrey J."/>
            <person name="Good R."/>
            <person name="Gotea V."/>
            <person name="Gravely B."/>
            <person name="Greenberg A.J."/>
            <person name="Griffiths-Jones S."/>
            <person name="Gross S."/>
            <person name="Guigo R."/>
            <person name="Gustafson E.A."/>
            <person name="Haerty W."/>
            <person name="Hahn M.W."/>
            <person name="Halligan D.L."/>
            <person name="Halpern A.L."/>
            <person name="Halter G.M."/>
            <person name="Han M.V."/>
            <person name="Heger A."/>
            <person name="Hillier L."/>
            <person name="Hinrichs A.S."/>
            <person name="Holmes I."/>
            <person name="Hoskins R.A."/>
            <person name="Hubisz M.J."/>
            <person name="Hultmark D."/>
            <person name="Huntley M.A."/>
            <person name="Jaffe D.B."/>
            <person name="Jagadeeshan S."/>
            <person name="Jeck W.R."/>
            <person name="Johnson J."/>
            <person name="Jones C.D."/>
            <person name="Jordan W.C."/>
            <person name="Karpen G.H."/>
            <person name="Kataoka E."/>
            <person name="Keightley P.D."/>
            <person name="Kheradpour P."/>
            <person name="Kirkness E.F."/>
            <person name="Koerich L.B."/>
            <person name="Kristiansen K."/>
            <person name="Kudrna D."/>
            <person name="Kulathinal R.J."/>
            <person name="Kumar S."/>
            <person name="Kwok R."/>
            <person name="Lander E."/>
            <person name="Langley C.H."/>
            <person name="Lapoint R."/>
            <person name="Lazzaro B.P."/>
            <person name="Lee S.J."/>
            <person name="Levesque L."/>
            <person name="Li R."/>
            <person name="Lin C.F."/>
            <person name="Lin M.F."/>
            <person name="Lindblad-Toh K."/>
            <person name="Llopart A."/>
            <person name="Long M."/>
            <person name="Low L."/>
            <person name="Lozovsky E."/>
            <person name="Lu J."/>
            <person name="Luo M."/>
            <person name="Machado C.A."/>
            <person name="Makalowski W."/>
            <person name="Marzo M."/>
            <person name="Matsuda M."/>
            <person name="Matzkin L."/>
            <person name="McAllister B."/>
            <person name="McBride C.S."/>
            <person name="McKernan B."/>
            <person name="McKernan K."/>
            <person name="Mendez-Lago M."/>
            <person name="Minx P."/>
            <person name="Mollenhauer M.U."/>
            <person name="Montooth K."/>
            <person name="Mount S.M."/>
            <person name="Mu X."/>
            <person name="Myers E."/>
            <person name="Negre B."/>
            <person name="Newfeld S."/>
            <person name="Nielsen R."/>
            <person name="Noor M.A."/>
            <person name="O'Grady P."/>
            <person name="Pachter L."/>
            <person name="Papaceit M."/>
            <person name="Parisi M.J."/>
            <person name="Parisi M."/>
            <person name="Parts L."/>
            <person name="Pedersen J.S."/>
            <person name="Pesole G."/>
            <person name="Phillippy A.M."/>
            <person name="Ponting C.P."/>
            <person name="Pop M."/>
            <person name="Porcelli D."/>
            <person name="Powell J.R."/>
            <person name="Prohaska S."/>
            <person name="Pruitt K."/>
            <person name="Puig M."/>
            <person name="Quesneville H."/>
            <person name="Ram K.R."/>
            <person name="Rand D."/>
            <person name="Rasmussen M.D."/>
            <person name="Reed L.K."/>
            <person name="Reenan R."/>
            <person name="Reily A."/>
            <person name="Remington K.A."/>
            <person name="Rieger T.T."/>
            <person name="Ritchie M.G."/>
            <person name="Robin C."/>
            <person name="Rogers Y.H."/>
            <person name="Rohde C."/>
            <person name="Rozas J."/>
            <person name="Rubenfield M.J."/>
            <person name="Ruiz A."/>
            <person name="Russo S."/>
            <person name="Salzberg S.L."/>
            <person name="Sanchez-Gracia A."/>
            <person name="Saranga D.J."/>
            <person name="Sato H."/>
            <person name="Schaeffer S.W."/>
            <person name="Schatz M.C."/>
            <person name="Schlenke T."/>
            <person name="Schwartz R."/>
            <person name="Segarra C."/>
            <person name="Singh R.S."/>
            <person name="Sirot L."/>
            <person name="Sirota M."/>
            <person name="Sisneros N.B."/>
            <person name="Smith C.D."/>
            <person name="Smith T.F."/>
            <person name="Spieth J."/>
            <person name="Stage D.E."/>
            <person name="Stark A."/>
            <person name="Stephan W."/>
            <person name="Strausberg R.L."/>
            <person name="Strempel S."/>
            <person name="Sturgill D."/>
            <person name="Sutton G."/>
            <person name="Sutton G.G."/>
            <person name="Tao W."/>
            <person name="Teichmann S."/>
            <person name="Tobari Y.N."/>
            <person name="Tomimura Y."/>
            <person name="Tsolas J.M."/>
            <person name="Valente V.L."/>
            <person name="Venter E."/>
            <person name="Venter J.C."/>
            <person name="Vicario S."/>
            <person name="Vieira F.G."/>
            <person name="Vilella A.J."/>
            <person name="Villasante A."/>
            <person name="Walenz B."/>
            <person name="Wang J."/>
            <person name="Wasserman M."/>
            <person name="Watts T."/>
            <person name="Wilson D."/>
            <person name="Wilson R.K."/>
            <person name="Wing R.A."/>
            <person name="Wolfner M.F."/>
            <person name="Wong A."/>
            <person name="Wong G.K."/>
            <person name="Wu C.I."/>
            <person name="Wu G."/>
            <person name="Yamamoto D."/>
            <person name="Yang H.P."/>
            <person name="Yang S.P."/>
            <person name="Yorke J.A."/>
            <person name="Yoshida K."/>
            <person name="Zdobnov E."/>
            <person name="Zhang P."/>
            <person name="Zhang Y."/>
            <person name="Zimin A.V."/>
            <person name="Baldwin J."/>
            <person name="Abdouelleil A."/>
            <person name="Abdulkadir J."/>
            <person name="Abebe A."/>
            <person name="Abera B."/>
            <person name="Abreu J."/>
            <person name="Acer S.C."/>
            <person name="Aftuck L."/>
            <person name="Alexander A."/>
            <person name="An P."/>
            <person name="Anderson E."/>
            <person name="Anderson S."/>
            <person name="Arachi H."/>
            <person name="Azer M."/>
            <person name="Bachantsang P."/>
            <person name="Barry A."/>
            <person name="Bayul T."/>
            <person name="Berlin A."/>
            <person name="Bessette D."/>
            <person name="Bloom T."/>
            <person name="Blye J."/>
            <person name="Boguslavskiy L."/>
            <person name="Bonnet C."/>
            <person name="Boukhgalter B."/>
            <person name="Bourzgui I."/>
            <person name="Brown A."/>
            <person name="Cahill P."/>
            <person name="Channer S."/>
            <person name="Cheshatsang Y."/>
            <person name="Chuda L."/>
            <person name="Citroen M."/>
            <person name="Collymore A."/>
            <person name="Cooke P."/>
            <person name="Costello M."/>
            <person name="D'Aco K."/>
            <person name="Daza R."/>
            <person name="De Haan G."/>
            <person name="DeGray S."/>
            <person name="DeMaso C."/>
            <person name="Dhargay N."/>
            <person name="Dooley K."/>
            <person name="Dooley E."/>
            <person name="Doricent M."/>
            <person name="Dorje P."/>
            <person name="Dorjee K."/>
            <person name="Dupes A."/>
            <person name="Elong R."/>
            <person name="Falk J."/>
            <person name="Farina A."/>
            <person name="Faro S."/>
            <person name="Ferguson D."/>
            <person name="Fisher S."/>
            <person name="Foley C.D."/>
            <person name="Franke A."/>
            <person name="Friedrich D."/>
            <person name="Gadbois L."/>
            <person name="Gearin G."/>
            <person name="Gearin C.R."/>
            <person name="Giannoukos G."/>
            <person name="Goode T."/>
            <person name="Graham J."/>
            <person name="Grandbois E."/>
            <person name="Grewal S."/>
            <person name="Gyaltsen K."/>
            <person name="Hafez N."/>
            <person name="Hagos B."/>
            <person name="Hall J."/>
            <person name="Henson C."/>
            <person name="Hollinger A."/>
            <person name="Honan T."/>
            <person name="Huard M.D."/>
            <person name="Hughes L."/>
            <person name="Hurhula B."/>
            <person name="Husby M.E."/>
            <person name="Kamat A."/>
            <person name="Kanga B."/>
            <person name="Kashin S."/>
            <person name="Khazanovich D."/>
            <person name="Kisner P."/>
            <person name="Lance K."/>
            <person name="Lara M."/>
            <person name="Lee W."/>
            <person name="Lennon N."/>
            <person name="Letendre F."/>
            <person name="LeVine R."/>
            <person name="Lipovsky A."/>
            <person name="Liu X."/>
            <person name="Liu J."/>
            <person name="Liu S."/>
            <person name="Lokyitsang T."/>
            <person name="Lokyitsang Y."/>
            <person name="Lubonja R."/>
            <person name="Lui A."/>
            <person name="MacDonald P."/>
            <person name="Magnisalis V."/>
            <person name="Maru K."/>
            <person name="Matthews C."/>
            <person name="McCusker W."/>
            <person name="McDonough S."/>
            <person name="Mehta T."/>
            <person name="Meldrim J."/>
            <person name="Meneus L."/>
            <person name="Mihai O."/>
            <person name="Mihalev A."/>
            <person name="Mihova T."/>
            <person name="Mittelman R."/>
            <person name="Mlenga V."/>
            <person name="Montmayeur A."/>
            <person name="Mulrain L."/>
            <person name="Navidi A."/>
            <person name="Naylor J."/>
            <person name="Negash T."/>
            <person name="Nguyen T."/>
            <person name="Nguyen N."/>
            <person name="Nicol R."/>
            <person name="Norbu C."/>
            <person name="Norbu N."/>
            <person name="Novod N."/>
            <person name="O'Neill B."/>
            <person name="Osman S."/>
            <person name="Markiewicz E."/>
            <person name="Oyono O.L."/>
            <person name="Patti C."/>
            <person name="Phunkhang P."/>
            <person name="Pierre F."/>
            <person name="Priest M."/>
            <person name="Raghuraman S."/>
            <person name="Rege F."/>
            <person name="Reyes R."/>
            <person name="Rise C."/>
            <person name="Rogov P."/>
            <person name="Ross K."/>
            <person name="Ryan E."/>
            <person name="Settipalli S."/>
            <person name="Shea T."/>
            <person name="Sherpa N."/>
            <person name="Shi L."/>
            <person name="Shih D."/>
            <person name="Sparrow T."/>
            <person name="Spaulding J."/>
            <person name="Stalker J."/>
            <person name="Stange-Thomann N."/>
            <person name="Stavropoulos S."/>
            <person name="Stone C."/>
            <person name="Strader C."/>
            <person name="Tesfaye S."/>
            <person name="Thomson T."/>
            <person name="Thoulutsang Y."/>
            <person name="Thoulutsang D."/>
            <person name="Topham K."/>
            <person name="Topping I."/>
            <person name="Tsamla T."/>
            <person name="Vassiliev H."/>
            <person name="Vo A."/>
            <person name="Wangchuk T."/>
            <person name="Wangdi T."/>
            <person name="Weiand M."/>
            <person name="Wilkinson J."/>
            <person name="Wilson A."/>
            <person name="Yadav S."/>
            <person name="Young G."/>
            <person name="Yu Q."/>
            <person name="Zembek L."/>
            <person name="Zhong D."/>
            <person name="Zimmer A."/>
            <person name="Zwirko Z."/>
            <person name="Jaffe D.B."/>
            <person name="Alvarez P."/>
            <person name="Brockman W."/>
            <person name="Butler J."/>
            <person name="Chin C."/>
            <person name="Gnerre S."/>
            <person name="Grabherr M."/>
            <person name="Kleber M."/>
            <person name="Mauceli E."/>
            <person name="MacCallum I."/>
        </authorList>
    </citation>
    <scope>NUCLEOTIDE SEQUENCE [LARGE SCALE GENOMIC DNA]</scope>
    <source>
        <strain evidence="3">Tucson 15010-1051.87</strain>
    </source>
</reference>
<keyword evidence="3" id="KW-1185">Reference proteome</keyword>
<feature type="compositionally biased region" description="Low complexity" evidence="1">
    <location>
        <begin position="184"/>
        <end position="198"/>
    </location>
</feature>
<evidence type="ECO:0000313" key="3">
    <source>
        <dbReference type="Proteomes" id="UP000008792"/>
    </source>
</evidence>
<organism evidence="2 3">
    <name type="scientific">Drosophila virilis</name>
    <name type="common">Fruit fly</name>
    <dbReference type="NCBI Taxonomy" id="7244"/>
    <lineage>
        <taxon>Eukaryota</taxon>
        <taxon>Metazoa</taxon>
        <taxon>Ecdysozoa</taxon>
        <taxon>Arthropoda</taxon>
        <taxon>Hexapoda</taxon>
        <taxon>Insecta</taxon>
        <taxon>Pterygota</taxon>
        <taxon>Neoptera</taxon>
        <taxon>Endopterygota</taxon>
        <taxon>Diptera</taxon>
        <taxon>Brachycera</taxon>
        <taxon>Muscomorpha</taxon>
        <taxon>Ephydroidea</taxon>
        <taxon>Drosophilidae</taxon>
        <taxon>Drosophila</taxon>
    </lineage>
</organism>
<protein>
    <submittedName>
        <fullName evidence="2">Uncharacterized protein</fullName>
    </submittedName>
</protein>
<dbReference type="STRING" id="7244.A0A0Q9W6Q9"/>
<evidence type="ECO:0000256" key="1">
    <source>
        <dbReference type="SAM" id="MobiDB-lite"/>
    </source>
</evidence>
<sequence>MATTAAAAAAAATAATAATGGVKRVNFDLPSTIDEVAEQEIDNDNDNDSDNSYSLALARPGLNKYSRSSSGSICKPHIVFNGTYPIDMPLGVTPPAPLASHHRSSYDAEANADRSEMQRYRYMMHDYVIDEDAEGEELAEEDDYDDDDGQATTTAAATTTSTTPGVVRTYDIDAPTAGNGNGKGSSAAGLALSTKKQI</sequence>
<feature type="compositionally biased region" description="Low complexity" evidence="1">
    <location>
        <begin position="150"/>
        <end position="163"/>
    </location>
</feature>
<accession>A0A0Q9W6Q9</accession>
<gene>
    <name evidence="2" type="primary">Dvir\GJ26007</name>
    <name evidence="2" type="ORF">Dvir_GJ26007</name>
</gene>
<dbReference type="EMBL" id="CH940653">
    <property type="protein sequence ID" value="KRF80568.1"/>
    <property type="molecule type" value="Genomic_DNA"/>
</dbReference>
<dbReference type="Proteomes" id="UP000008792">
    <property type="component" value="Unassembled WGS sequence"/>
</dbReference>